<evidence type="ECO:0000313" key="3">
    <source>
        <dbReference type="Proteomes" id="UP001066276"/>
    </source>
</evidence>
<dbReference type="AlphaFoldDB" id="A0AAV7SL43"/>
<protein>
    <submittedName>
        <fullName evidence="2">Uncharacterized protein</fullName>
    </submittedName>
</protein>
<gene>
    <name evidence="2" type="ORF">NDU88_005252</name>
</gene>
<dbReference type="Proteomes" id="UP001066276">
    <property type="component" value="Chromosome 4_2"/>
</dbReference>
<organism evidence="2 3">
    <name type="scientific">Pleurodeles waltl</name>
    <name type="common">Iberian ribbed newt</name>
    <dbReference type="NCBI Taxonomy" id="8319"/>
    <lineage>
        <taxon>Eukaryota</taxon>
        <taxon>Metazoa</taxon>
        <taxon>Chordata</taxon>
        <taxon>Craniata</taxon>
        <taxon>Vertebrata</taxon>
        <taxon>Euteleostomi</taxon>
        <taxon>Amphibia</taxon>
        <taxon>Batrachia</taxon>
        <taxon>Caudata</taxon>
        <taxon>Salamandroidea</taxon>
        <taxon>Salamandridae</taxon>
        <taxon>Pleurodelinae</taxon>
        <taxon>Pleurodeles</taxon>
    </lineage>
</organism>
<reference evidence="2" key="1">
    <citation type="journal article" date="2022" name="bioRxiv">
        <title>Sequencing and chromosome-scale assembly of the giantPleurodeles waltlgenome.</title>
        <authorList>
            <person name="Brown T."/>
            <person name="Elewa A."/>
            <person name="Iarovenko S."/>
            <person name="Subramanian E."/>
            <person name="Araus A.J."/>
            <person name="Petzold A."/>
            <person name="Susuki M."/>
            <person name="Suzuki K.-i.T."/>
            <person name="Hayashi T."/>
            <person name="Toyoda A."/>
            <person name="Oliveira C."/>
            <person name="Osipova E."/>
            <person name="Leigh N.D."/>
            <person name="Simon A."/>
            <person name="Yun M.H."/>
        </authorList>
    </citation>
    <scope>NUCLEOTIDE SEQUENCE</scope>
    <source>
        <strain evidence="2">20211129_DDA</strain>
        <tissue evidence="2">Liver</tissue>
    </source>
</reference>
<keyword evidence="3" id="KW-1185">Reference proteome</keyword>
<comment type="caution">
    <text evidence="2">The sequence shown here is derived from an EMBL/GenBank/DDBJ whole genome shotgun (WGS) entry which is preliminary data.</text>
</comment>
<evidence type="ECO:0000256" key="1">
    <source>
        <dbReference type="SAM" id="MobiDB-lite"/>
    </source>
</evidence>
<feature type="region of interest" description="Disordered" evidence="1">
    <location>
        <begin position="1"/>
        <end position="77"/>
    </location>
</feature>
<evidence type="ECO:0000313" key="2">
    <source>
        <dbReference type="EMBL" id="KAJ1164818.1"/>
    </source>
</evidence>
<name>A0AAV7SL43_PLEWA</name>
<accession>A0AAV7SL43</accession>
<sequence>MTALVPSSARRRAAERGRRCRGRTESPPGHPFTKRRGPAPDGGPGEGRETRPLPRAILGSERRHRGPRRDLKPQPRVIEVPTRVVRLPVLRPPETINSPSLLFPSSPRSEAWGGSVRIWRPAGAAGEPGTPPPT</sequence>
<proteinExistence type="predicted"/>
<dbReference type="EMBL" id="JANPWB010000008">
    <property type="protein sequence ID" value="KAJ1164818.1"/>
    <property type="molecule type" value="Genomic_DNA"/>
</dbReference>